<gene>
    <name evidence="2" type="ORF">NDR86_36750</name>
</gene>
<feature type="signal peptide" evidence="1">
    <location>
        <begin position="1"/>
        <end position="27"/>
    </location>
</feature>
<comment type="caution">
    <text evidence="2">The sequence shown here is derived from an EMBL/GenBank/DDBJ whole genome shotgun (WGS) entry which is preliminary data.</text>
</comment>
<evidence type="ECO:0000313" key="2">
    <source>
        <dbReference type="EMBL" id="MCM6779041.1"/>
    </source>
</evidence>
<protein>
    <recommendedName>
        <fullName evidence="4">Secreted protein</fullName>
    </recommendedName>
</protein>
<dbReference type="PROSITE" id="PS51257">
    <property type="entry name" value="PROKAR_LIPOPROTEIN"/>
    <property type="match status" value="1"/>
</dbReference>
<evidence type="ECO:0000256" key="1">
    <source>
        <dbReference type="SAM" id="SignalP"/>
    </source>
</evidence>
<reference evidence="2" key="1">
    <citation type="submission" date="2022-06" db="EMBL/GenBank/DDBJ databases">
        <title>Novel species in genus nocardia.</title>
        <authorList>
            <person name="Li F."/>
        </authorList>
    </citation>
    <scope>NUCLEOTIDE SEQUENCE</scope>
    <source>
        <strain evidence="2">CDC141</strain>
    </source>
</reference>
<keyword evidence="1" id="KW-0732">Signal</keyword>
<organism evidence="2 3">
    <name type="scientific">Nocardia pulmonis</name>
    <dbReference type="NCBI Taxonomy" id="2951408"/>
    <lineage>
        <taxon>Bacteria</taxon>
        <taxon>Bacillati</taxon>
        <taxon>Actinomycetota</taxon>
        <taxon>Actinomycetes</taxon>
        <taxon>Mycobacteriales</taxon>
        <taxon>Nocardiaceae</taxon>
        <taxon>Nocardia</taxon>
    </lineage>
</organism>
<accession>A0A9X2EJ07</accession>
<evidence type="ECO:0000313" key="3">
    <source>
        <dbReference type="Proteomes" id="UP001139157"/>
    </source>
</evidence>
<feature type="chain" id="PRO_5040886886" description="Secreted protein" evidence="1">
    <location>
        <begin position="28"/>
        <end position="124"/>
    </location>
</feature>
<keyword evidence="3" id="KW-1185">Reference proteome</keyword>
<evidence type="ECO:0008006" key="4">
    <source>
        <dbReference type="Google" id="ProtNLM"/>
    </source>
</evidence>
<sequence length="124" mass="12505">MYRTVFAVLAASLAIGCAAAVSAPAHAVSDQVTCDAVLQASIEMGDSLAAGSEMADIKQALAEVAAKLAAAAAEADPGPLKTALEEDVVQLNRAASAPDDQVVAILDEHAVAEARDRVDALCGF</sequence>
<proteinExistence type="predicted"/>
<dbReference type="EMBL" id="JAMRXG010000035">
    <property type="protein sequence ID" value="MCM6779041.1"/>
    <property type="molecule type" value="Genomic_DNA"/>
</dbReference>
<dbReference type="Proteomes" id="UP001139157">
    <property type="component" value="Unassembled WGS sequence"/>
</dbReference>
<dbReference type="RefSeq" id="WP_251918870.1">
    <property type="nucleotide sequence ID" value="NZ_JAMRXG010000035.1"/>
</dbReference>
<name>A0A9X2EJ07_9NOCA</name>
<dbReference type="AlphaFoldDB" id="A0A9X2EJ07"/>